<protein>
    <recommendedName>
        <fullName evidence="4">Secreted protein</fullName>
    </recommendedName>
</protein>
<accession>A0A9D4D1P7</accession>
<evidence type="ECO:0000313" key="2">
    <source>
        <dbReference type="EMBL" id="KAH3736249.1"/>
    </source>
</evidence>
<comment type="caution">
    <text evidence="2">The sequence shown here is derived from an EMBL/GenBank/DDBJ whole genome shotgun (WGS) entry which is preliminary data.</text>
</comment>
<keyword evidence="1" id="KW-0732">Signal</keyword>
<gene>
    <name evidence="2" type="ORF">DPMN_042812</name>
</gene>
<dbReference type="Proteomes" id="UP000828390">
    <property type="component" value="Unassembled WGS sequence"/>
</dbReference>
<reference evidence="2" key="1">
    <citation type="journal article" date="2019" name="bioRxiv">
        <title>The Genome of the Zebra Mussel, Dreissena polymorpha: A Resource for Invasive Species Research.</title>
        <authorList>
            <person name="McCartney M.A."/>
            <person name="Auch B."/>
            <person name="Kono T."/>
            <person name="Mallez S."/>
            <person name="Zhang Y."/>
            <person name="Obille A."/>
            <person name="Becker A."/>
            <person name="Abrahante J.E."/>
            <person name="Garbe J."/>
            <person name="Badalamenti J.P."/>
            <person name="Herman A."/>
            <person name="Mangelson H."/>
            <person name="Liachko I."/>
            <person name="Sullivan S."/>
            <person name="Sone E.D."/>
            <person name="Koren S."/>
            <person name="Silverstein K.A.T."/>
            <person name="Beckman K.B."/>
            <person name="Gohl D.M."/>
        </authorList>
    </citation>
    <scope>NUCLEOTIDE SEQUENCE</scope>
    <source>
        <strain evidence="2">Duluth1</strain>
        <tissue evidence="2">Whole animal</tissue>
    </source>
</reference>
<dbReference type="EMBL" id="JAIWYP010000011">
    <property type="protein sequence ID" value="KAH3736249.1"/>
    <property type="molecule type" value="Genomic_DNA"/>
</dbReference>
<organism evidence="2 3">
    <name type="scientific">Dreissena polymorpha</name>
    <name type="common">Zebra mussel</name>
    <name type="synonym">Mytilus polymorpha</name>
    <dbReference type="NCBI Taxonomy" id="45954"/>
    <lineage>
        <taxon>Eukaryota</taxon>
        <taxon>Metazoa</taxon>
        <taxon>Spiralia</taxon>
        <taxon>Lophotrochozoa</taxon>
        <taxon>Mollusca</taxon>
        <taxon>Bivalvia</taxon>
        <taxon>Autobranchia</taxon>
        <taxon>Heteroconchia</taxon>
        <taxon>Euheterodonta</taxon>
        <taxon>Imparidentia</taxon>
        <taxon>Neoheterodontei</taxon>
        <taxon>Myida</taxon>
        <taxon>Dreissenoidea</taxon>
        <taxon>Dreissenidae</taxon>
        <taxon>Dreissena</taxon>
    </lineage>
</organism>
<name>A0A9D4D1P7_DREPO</name>
<dbReference type="AlphaFoldDB" id="A0A9D4D1P7"/>
<evidence type="ECO:0008006" key="4">
    <source>
        <dbReference type="Google" id="ProtNLM"/>
    </source>
</evidence>
<sequence length="89" mass="9879">MILLNLKTLNIILGILTVWNFLDVEQKGIAGTLSVTLQPVCGTLCRTHSDNARLKPVQIPDRPKEWTRLQLFCVCPVGSADMLAGQVQY</sequence>
<reference evidence="2" key="2">
    <citation type="submission" date="2020-11" db="EMBL/GenBank/DDBJ databases">
        <authorList>
            <person name="McCartney M.A."/>
            <person name="Auch B."/>
            <person name="Kono T."/>
            <person name="Mallez S."/>
            <person name="Becker A."/>
            <person name="Gohl D.M."/>
            <person name="Silverstein K.A.T."/>
            <person name="Koren S."/>
            <person name="Bechman K.B."/>
            <person name="Herman A."/>
            <person name="Abrahante J.E."/>
            <person name="Garbe J."/>
        </authorList>
    </citation>
    <scope>NUCLEOTIDE SEQUENCE</scope>
    <source>
        <strain evidence="2">Duluth1</strain>
        <tissue evidence="2">Whole animal</tissue>
    </source>
</reference>
<feature type="chain" id="PRO_5038410890" description="Secreted protein" evidence="1">
    <location>
        <begin position="27"/>
        <end position="89"/>
    </location>
</feature>
<feature type="signal peptide" evidence="1">
    <location>
        <begin position="1"/>
        <end position="26"/>
    </location>
</feature>
<evidence type="ECO:0000256" key="1">
    <source>
        <dbReference type="SAM" id="SignalP"/>
    </source>
</evidence>
<evidence type="ECO:0000313" key="3">
    <source>
        <dbReference type="Proteomes" id="UP000828390"/>
    </source>
</evidence>
<keyword evidence="3" id="KW-1185">Reference proteome</keyword>
<proteinExistence type="predicted"/>